<keyword evidence="8" id="KW-0812">Transmembrane</keyword>
<keyword evidence="10" id="KW-1185">Reference proteome</keyword>
<dbReference type="InterPro" id="IPR036396">
    <property type="entry name" value="Cyt_P450_sf"/>
</dbReference>
<dbReference type="InterPro" id="IPR001128">
    <property type="entry name" value="Cyt_P450"/>
</dbReference>
<dbReference type="AlphaFoldDB" id="A0A0C9TDY9"/>
<dbReference type="GO" id="GO:0020037">
    <property type="term" value="F:heme binding"/>
    <property type="evidence" value="ECO:0007669"/>
    <property type="project" value="InterPro"/>
</dbReference>
<evidence type="ECO:0000256" key="3">
    <source>
        <dbReference type="ARBA" id="ARBA00022723"/>
    </source>
</evidence>
<dbReference type="HOGENOM" id="CLU_022195_0_2_1"/>
<dbReference type="Proteomes" id="UP000053647">
    <property type="component" value="Unassembled WGS sequence"/>
</dbReference>
<evidence type="ECO:0000256" key="6">
    <source>
        <dbReference type="PIRSR" id="PIRSR602403-1"/>
    </source>
</evidence>
<comment type="cofactor">
    <cofactor evidence="1 6">
        <name>heme</name>
        <dbReference type="ChEBI" id="CHEBI:30413"/>
    </cofactor>
</comment>
<gene>
    <name evidence="9" type="ORF">PAXINDRAFT_116775</name>
</gene>
<evidence type="ECO:0000313" key="10">
    <source>
        <dbReference type="Proteomes" id="UP000053647"/>
    </source>
</evidence>
<evidence type="ECO:0008006" key="11">
    <source>
        <dbReference type="Google" id="ProtNLM"/>
    </source>
</evidence>
<accession>A0A0C9TDY9</accession>
<evidence type="ECO:0000256" key="4">
    <source>
        <dbReference type="ARBA" id="ARBA00023002"/>
    </source>
</evidence>
<evidence type="ECO:0000256" key="1">
    <source>
        <dbReference type="ARBA" id="ARBA00001971"/>
    </source>
</evidence>
<name>A0A0C9TDY9_PAXIN</name>
<reference evidence="9 10" key="1">
    <citation type="submission" date="2014-06" db="EMBL/GenBank/DDBJ databases">
        <authorList>
            <consortium name="DOE Joint Genome Institute"/>
            <person name="Kuo A."/>
            <person name="Kohler A."/>
            <person name="Nagy L.G."/>
            <person name="Floudas D."/>
            <person name="Copeland A."/>
            <person name="Barry K.W."/>
            <person name="Cichocki N."/>
            <person name="Veneault-Fourrey C."/>
            <person name="LaButti K."/>
            <person name="Lindquist E.A."/>
            <person name="Lipzen A."/>
            <person name="Lundell T."/>
            <person name="Morin E."/>
            <person name="Murat C."/>
            <person name="Sun H."/>
            <person name="Tunlid A."/>
            <person name="Henrissat B."/>
            <person name="Grigoriev I.V."/>
            <person name="Hibbett D.S."/>
            <person name="Martin F."/>
            <person name="Nordberg H.P."/>
            <person name="Cantor M.N."/>
            <person name="Hua S.X."/>
        </authorList>
    </citation>
    <scope>NUCLEOTIDE SEQUENCE [LARGE SCALE GENOMIC DNA]</scope>
    <source>
        <strain evidence="9 10">ATCC 200175</strain>
    </source>
</reference>
<keyword evidence="3 6" id="KW-0479">Metal-binding</keyword>
<keyword evidence="6 7" id="KW-0349">Heme</keyword>
<dbReference type="CDD" id="cd11041">
    <property type="entry name" value="CYP503A1-like"/>
    <property type="match status" value="1"/>
</dbReference>
<dbReference type="InterPro" id="IPR002403">
    <property type="entry name" value="Cyt_P450_E_grp-IV"/>
</dbReference>
<sequence>MQLQVPTPPSTIHAAYGLAAIVVATFVVAKLSKRPNLGAIPTVGSSTWMGSWWAGILFFYQAADVVREGYDKHKGTPFKVARLYRWMVVVSGPQFVEDVRKASDEELSFMEASNEDLKLEYTVGHDTYHNTYHVPILRSQLTRNLGILYPDIRDEIVTAFDEILDLRDKEWKSVPAFQTIQKVICRSGNRMFVGLPLCRNPDWIGLTTRFTLDVVKGGVIIGLFPKVLAPLVARFMTSVPGSARRAMKHLGPIIEERRKHLDKHGKDWADKPNDFLSWLMDHPEGSQSSVMNLTLRILTANFAAIYVGTCSFTQALYNLAANPQYIQPLREEIEAIVEKDGWSKEALAKMRKVDSFLKESQRTDGITYMSMTRKAMKDFTFSDGTVLPQGTIVAVASQATRLDNGVYDNAEKFDPFRFANMREEDGDDAKHSFVSTNPDYLAFGHGRHACPGRFFVATELKTMLAHVVLSYDIKLEDNATRPRSLHMGIHIVAHPTAKVMFRKRAH</sequence>
<evidence type="ECO:0000256" key="2">
    <source>
        <dbReference type="ARBA" id="ARBA00010617"/>
    </source>
</evidence>
<reference evidence="10" key="2">
    <citation type="submission" date="2015-01" db="EMBL/GenBank/DDBJ databases">
        <title>Evolutionary Origins and Diversification of the Mycorrhizal Mutualists.</title>
        <authorList>
            <consortium name="DOE Joint Genome Institute"/>
            <consortium name="Mycorrhizal Genomics Consortium"/>
            <person name="Kohler A."/>
            <person name="Kuo A."/>
            <person name="Nagy L.G."/>
            <person name="Floudas D."/>
            <person name="Copeland A."/>
            <person name="Barry K.W."/>
            <person name="Cichocki N."/>
            <person name="Veneault-Fourrey C."/>
            <person name="LaButti K."/>
            <person name="Lindquist E.A."/>
            <person name="Lipzen A."/>
            <person name="Lundell T."/>
            <person name="Morin E."/>
            <person name="Murat C."/>
            <person name="Riley R."/>
            <person name="Ohm R."/>
            <person name="Sun H."/>
            <person name="Tunlid A."/>
            <person name="Henrissat B."/>
            <person name="Grigoriev I.V."/>
            <person name="Hibbett D.S."/>
            <person name="Martin F."/>
        </authorList>
    </citation>
    <scope>NUCLEOTIDE SEQUENCE [LARGE SCALE GENOMIC DNA]</scope>
    <source>
        <strain evidence="10">ATCC 200175</strain>
    </source>
</reference>
<organism evidence="9 10">
    <name type="scientific">Paxillus involutus ATCC 200175</name>
    <dbReference type="NCBI Taxonomy" id="664439"/>
    <lineage>
        <taxon>Eukaryota</taxon>
        <taxon>Fungi</taxon>
        <taxon>Dikarya</taxon>
        <taxon>Basidiomycota</taxon>
        <taxon>Agaricomycotina</taxon>
        <taxon>Agaricomycetes</taxon>
        <taxon>Agaricomycetidae</taxon>
        <taxon>Boletales</taxon>
        <taxon>Paxilineae</taxon>
        <taxon>Paxillaceae</taxon>
        <taxon>Paxillus</taxon>
    </lineage>
</organism>
<keyword evidence="8" id="KW-1133">Transmembrane helix</keyword>
<dbReference type="GO" id="GO:0016705">
    <property type="term" value="F:oxidoreductase activity, acting on paired donors, with incorporation or reduction of molecular oxygen"/>
    <property type="evidence" value="ECO:0007669"/>
    <property type="project" value="InterPro"/>
</dbReference>
<dbReference type="PRINTS" id="PR00465">
    <property type="entry name" value="EP450IV"/>
</dbReference>
<dbReference type="InterPro" id="IPR017972">
    <property type="entry name" value="Cyt_P450_CS"/>
</dbReference>
<keyword evidence="7" id="KW-0503">Monooxygenase</keyword>
<proteinExistence type="inferred from homology"/>
<dbReference type="Gene3D" id="1.10.630.10">
    <property type="entry name" value="Cytochrome P450"/>
    <property type="match status" value="1"/>
</dbReference>
<feature type="transmembrane region" description="Helical" evidence="8">
    <location>
        <begin position="12"/>
        <end position="31"/>
    </location>
</feature>
<comment type="similarity">
    <text evidence="2 7">Belongs to the cytochrome P450 family.</text>
</comment>
<dbReference type="EMBL" id="KN819348">
    <property type="protein sequence ID" value="KIJ13820.1"/>
    <property type="molecule type" value="Genomic_DNA"/>
</dbReference>
<dbReference type="GO" id="GO:0005506">
    <property type="term" value="F:iron ion binding"/>
    <property type="evidence" value="ECO:0007669"/>
    <property type="project" value="InterPro"/>
</dbReference>
<keyword evidence="8" id="KW-0472">Membrane</keyword>
<dbReference type="PANTHER" id="PTHR46206">
    <property type="entry name" value="CYTOCHROME P450"/>
    <property type="match status" value="1"/>
</dbReference>
<keyword evidence="4 7" id="KW-0560">Oxidoreductase</keyword>
<evidence type="ECO:0000256" key="8">
    <source>
        <dbReference type="SAM" id="Phobius"/>
    </source>
</evidence>
<protein>
    <recommendedName>
        <fullName evidence="11">Cytochrome P450</fullName>
    </recommendedName>
</protein>
<evidence type="ECO:0000256" key="5">
    <source>
        <dbReference type="ARBA" id="ARBA00023004"/>
    </source>
</evidence>
<feature type="binding site" description="axial binding residue" evidence="6">
    <location>
        <position position="450"/>
    </location>
    <ligand>
        <name>heme</name>
        <dbReference type="ChEBI" id="CHEBI:30413"/>
    </ligand>
    <ligandPart>
        <name>Fe</name>
        <dbReference type="ChEBI" id="CHEBI:18248"/>
    </ligandPart>
</feature>
<feature type="transmembrane region" description="Helical" evidence="8">
    <location>
        <begin position="38"/>
        <end position="60"/>
    </location>
</feature>
<evidence type="ECO:0000256" key="7">
    <source>
        <dbReference type="RuleBase" id="RU000461"/>
    </source>
</evidence>
<dbReference type="GO" id="GO:0004497">
    <property type="term" value="F:monooxygenase activity"/>
    <property type="evidence" value="ECO:0007669"/>
    <property type="project" value="UniProtKB-KW"/>
</dbReference>
<keyword evidence="5 6" id="KW-0408">Iron</keyword>
<dbReference type="SUPFAM" id="SSF48264">
    <property type="entry name" value="Cytochrome P450"/>
    <property type="match status" value="1"/>
</dbReference>
<dbReference type="OrthoDB" id="1844152at2759"/>
<evidence type="ECO:0000313" key="9">
    <source>
        <dbReference type="EMBL" id="KIJ13820.1"/>
    </source>
</evidence>
<dbReference type="Pfam" id="PF00067">
    <property type="entry name" value="p450"/>
    <property type="match status" value="1"/>
</dbReference>
<dbReference type="PROSITE" id="PS00086">
    <property type="entry name" value="CYTOCHROME_P450"/>
    <property type="match status" value="1"/>
</dbReference>